<accession>A0A1J5S747</accession>
<dbReference type="SUPFAM" id="SSF48452">
    <property type="entry name" value="TPR-like"/>
    <property type="match status" value="1"/>
</dbReference>
<dbReference type="EMBL" id="MLJW01000063">
    <property type="protein sequence ID" value="OIR03747.1"/>
    <property type="molecule type" value="Genomic_DNA"/>
</dbReference>
<proteinExistence type="predicted"/>
<dbReference type="AlphaFoldDB" id="A0A1J5S747"/>
<organism evidence="1">
    <name type="scientific">mine drainage metagenome</name>
    <dbReference type="NCBI Taxonomy" id="410659"/>
    <lineage>
        <taxon>unclassified sequences</taxon>
        <taxon>metagenomes</taxon>
        <taxon>ecological metagenomes</taxon>
    </lineage>
</organism>
<dbReference type="InterPro" id="IPR011990">
    <property type="entry name" value="TPR-like_helical_dom_sf"/>
</dbReference>
<reference evidence="1" key="1">
    <citation type="submission" date="2016-10" db="EMBL/GenBank/DDBJ databases">
        <title>Sequence of Gallionella enrichment culture.</title>
        <authorList>
            <person name="Poehlein A."/>
            <person name="Muehling M."/>
            <person name="Daniel R."/>
        </authorList>
    </citation>
    <scope>NUCLEOTIDE SEQUENCE</scope>
</reference>
<sequence>MKLHTQPASGMRAAVIASLIIFGISPVLSQGGGSVGVSDHNTTTSALAEAGREALRRGKDTEDVKTMLLAVADLRAAVKGDPTSVANNYELALAEYDLGVQFQQSDKQSAELWLDRAIADTKKTIRLDGASSDAHTLLSDLYGTKIGLDGFWTAIRLGPKADSELETALRLNPDNPRAHLTKGRRYLYSPRMFGGDLDKAISSFKEATLLDPHSDDAFRWLAIALIKKGDTVLAKQAIAEAMHLNPQSRADIELAKTIH</sequence>
<name>A0A1J5S747_9ZZZZ</name>
<evidence type="ECO:0000313" key="1">
    <source>
        <dbReference type="EMBL" id="OIR03747.1"/>
    </source>
</evidence>
<protein>
    <submittedName>
        <fullName evidence="1">Tetratricopeptide repeat protein</fullName>
    </submittedName>
</protein>
<comment type="caution">
    <text evidence="1">The sequence shown here is derived from an EMBL/GenBank/DDBJ whole genome shotgun (WGS) entry which is preliminary data.</text>
</comment>
<dbReference type="Pfam" id="PF14559">
    <property type="entry name" value="TPR_19"/>
    <property type="match status" value="1"/>
</dbReference>
<gene>
    <name evidence="1" type="ORF">GALL_141640</name>
</gene>
<dbReference type="Gene3D" id="1.25.40.10">
    <property type="entry name" value="Tetratricopeptide repeat domain"/>
    <property type="match status" value="2"/>
</dbReference>